<protein>
    <submittedName>
        <fullName evidence="1">Uncharacterized protein</fullName>
    </submittedName>
</protein>
<accession>A0AA38MK95</accession>
<proteinExistence type="predicted"/>
<dbReference type="Proteomes" id="UP001168821">
    <property type="component" value="Unassembled WGS sequence"/>
</dbReference>
<dbReference type="EMBL" id="JALNTZ010000003">
    <property type="protein sequence ID" value="KAJ3659048.1"/>
    <property type="molecule type" value="Genomic_DNA"/>
</dbReference>
<keyword evidence="2" id="KW-1185">Reference proteome</keyword>
<reference evidence="1" key="1">
    <citation type="journal article" date="2023" name="G3 (Bethesda)">
        <title>Whole genome assemblies of Zophobas morio and Tenebrio molitor.</title>
        <authorList>
            <person name="Kaur S."/>
            <person name="Stinson S.A."/>
            <person name="diCenzo G.C."/>
        </authorList>
    </citation>
    <scope>NUCLEOTIDE SEQUENCE</scope>
    <source>
        <strain evidence="1">QUZm001</strain>
    </source>
</reference>
<evidence type="ECO:0000313" key="2">
    <source>
        <dbReference type="Proteomes" id="UP001168821"/>
    </source>
</evidence>
<gene>
    <name evidence="1" type="ORF">Zmor_010757</name>
</gene>
<comment type="caution">
    <text evidence="1">The sequence shown here is derived from an EMBL/GenBank/DDBJ whole genome shotgun (WGS) entry which is preliminary data.</text>
</comment>
<dbReference type="AlphaFoldDB" id="A0AA38MK95"/>
<name>A0AA38MK95_9CUCU</name>
<sequence length="128" mass="14547">MMALPRQEFLPLPSPKFSRLLFDYYCLINQETRLTGRGKMCLHPFSLIFEYGGEAGSTLILQSLLSVERFQEETKSERGQMTTFPADVTVLCLVLCFTTASSVPRVLVHFSPSLSHLWRPLRCMGTIN</sequence>
<organism evidence="1 2">
    <name type="scientific">Zophobas morio</name>
    <dbReference type="NCBI Taxonomy" id="2755281"/>
    <lineage>
        <taxon>Eukaryota</taxon>
        <taxon>Metazoa</taxon>
        <taxon>Ecdysozoa</taxon>
        <taxon>Arthropoda</taxon>
        <taxon>Hexapoda</taxon>
        <taxon>Insecta</taxon>
        <taxon>Pterygota</taxon>
        <taxon>Neoptera</taxon>
        <taxon>Endopterygota</taxon>
        <taxon>Coleoptera</taxon>
        <taxon>Polyphaga</taxon>
        <taxon>Cucujiformia</taxon>
        <taxon>Tenebrionidae</taxon>
        <taxon>Zophobas</taxon>
    </lineage>
</organism>
<evidence type="ECO:0000313" key="1">
    <source>
        <dbReference type="EMBL" id="KAJ3659048.1"/>
    </source>
</evidence>